<keyword evidence="6" id="KW-1185">Reference proteome</keyword>
<sequence>MSYSTAGTDKASLRGRVFNAIREAILDGSYKPGDVLRESTIANELGVSRTPVREAIRQLELEGLVQSIPNKETVVAGITDEDVEDIYLIRSRLEGLAARKAATKITEEDLKQMEEILALTAFYVEKNEFNQLKELDHKFHDIIYNATRSKTLNHILSDFHHYVQKARKASISTPGRAKESWKEHEAIYLALKERDGEKAEKLVGQHIKNVEYNMHINTNE</sequence>
<protein>
    <submittedName>
        <fullName evidence="5">GntR family transcriptional regulator</fullName>
    </submittedName>
</protein>
<accession>A0AA42IZ65</accession>
<dbReference type="CDD" id="cd07377">
    <property type="entry name" value="WHTH_GntR"/>
    <property type="match status" value="1"/>
</dbReference>
<dbReference type="SMART" id="SM00345">
    <property type="entry name" value="HTH_GNTR"/>
    <property type="match status" value="1"/>
</dbReference>
<dbReference type="InterPro" id="IPR011711">
    <property type="entry name" value="GntR_C"/>
</dbReference>
<dbReference type="PRINTS" id="PR00035">
    <property type="entry name" value="HTHGNTR"/>
</dbReference>
<dbReference type="EMBL" id="JAQIFT010000007">
    <property type="protein sequence ID" value="MDA3730113.1"/>
    <property type="molecule type" value="Genomic_DNA"/>
</dbReference>
<evidence type="ECO:0000256" key="1">
    <source>
        <dbReference type="ARBA" id="ARBA00023015"/>
    </source>
</evidence>
<dbReference type="Pfam" id="PF07729">
    <property type="entry name" value="FCD"/>
    <property type="match status" value="1"/>
</dbReference>
<dbReference type="SUPFAM" id="SSF48008">
    <property type="entry name" value="GntR ligand-binding domain-like"/>
    <property type="match status" value="1"/>
</dbReference>
<dbReference type="SUPFAM" id="SSF46785">
    <property type="entry name" value="Winged helix' DNA-binding domain"/>
    <property type="match status" value="1"/>
</dbReference>
<dbReference type="Pfam" id="PF00392">
    <property type="entry name" value="GntR"/>
    <property type="match status" value="1"/>
</dbReference>
<dbReference type="Proteomes" id="UP001169242">
    <property type="component" value="Unassembled WGS sequence"/>
</dbReference>
<dbReference type="Gene3D" id="1.20.120.530">
    <property type="entry name" value="GntR ligand-binding domain-like"/>
    <property type="match status" value="1"/>
</dbReference>
<keyword evidence="3" id="KW-0804">Transcription</keyword>
<evidence type="ECO:0000313" key="5">
    <source>
        <dbReference type="EMBL" id="MDA3730113.1"/>
    </source>
</evidence>
<dbReference type="AlphaFoldDB" id="A0AA42IZ65"/>
<dbReference type="PANTHER" id="PTHR43537">
    <property type="entry name" value="TRANSCRIPTIONAL REGULATOR, GNTR FAMILY"/>
    <property type="match status" value="1"/>
</dbReference>
<dbReference type="Gene3D" id="1.10.10.10">
    <property type="entry name" value="Winged helix-like DNA-binding domain superfamily/Winged helix DNA-binding domain"/>
    <property type="match status" value="1"/>
</dbReference>
<organism evidence="5 6">
    <name type="scientific">Holtiella tumoricola</name>
    <dbReference type="NCBI Taxonomy" id="3018743"/>
    <lineage>
        <taxon>Bacteria</taxon>
        <taxon>Bacillati</taxon>
        <taxon>Bacillota</taxon>
        <taxon>Clostridia</taxon>
        <taxon>Lachnospirales</taxon>
        <taxon>Cellulosilyticaceae</taxon>
        <taxon>Holtiella</taxon>
    </lineage>
</organism>
<dbReference type="GO" id="GO:0003700">
    <property type="term" value="F:DNA-binding transcription factor activity"/>
    <property type="evidence" value="ECO:0007669"/>
    <property type="project" value="InterPro"/>
</dbReference>
<dbReference type="SMART" id="SM00895">
    <property type="entry name" value="FCD"/>
    <property type="match status" value="1"/>
</dbReference>
<dbReference type="InterPro" id="IPR008920">
    <property type="entry name" value="TF_FadR/GntR_C"/>
</dbReference>
<evidence type="ECO:0000256" key="2">
    <source>
        <dbReference type="ARBA" id="ARBA00023125"/>
    </source>
</evidence>
<gene>
    <name evidence="5" type="ORF">PBV87_01110</name>
</gene>
<evidence type="ECO:0000313" key="6">
    <source>
        <dbReference type="Proteomes" id="UP001169242"/>
    </source>
</evidence>
<dbReference type="RefSeq" id="WP_053985792.1">
    <property type="nucleotide sequence ID" value="NZ_JAQIFT010000007.1"/>
</dbReference>
<name>A0AA42IZ65_9FIRM</name>
<dbReference type="InterPro" id="IPR036388">
    <property type="entry name" value="WH-like_DNA-bd_sf"/>
</dbReference>
<evidence type="ECO:0000256" key="3">
    <source>
        <dbReference type="ARBA" id="ARBA00023163"/>
    </source>
</evidence>
<dbReference type="PANTHER" id="PTHR43537:SF24">
    <property type="entry name" value="GLUCONATE OPERON TRANSCRIPTIONAL REPRESSOR"/>
    <property type="match status" value="1"/>
</dbReference>
<evidence type="ECO:0000259" key="4">
    <source>
        <dbReference type="PROSITE" id="PS50949"/>
    </source>
</evidence>
<dbReference type="GO" id="GO:0003677">
    <property type="term" value="F:DNA binding"/>
    <property type="evidence" value="ECO:0007669"/>
    <property type="project" value="UniProtKB-KW"/>
</dbReference>
<dbReference type="InterPro" id="IPR036390">
    <property type="entry name" value="WH_DNA-bd_sf"/>
</dbReference>
<keyword evidence="2" id="KW-0238">DNA-binding</keyword>
<reference evidence="5" key="1">
    <citation type="journal article" date="2023" name="Int. J. Syst. Evol. Microbiol.">
        <title>&lt;i&gt;Holtiella tumoricola&lt;/i&gt; gen. nov. sp. nov., isolated from a human clinical sample.</title>
        <authorList>
            <person name="Allen-Vercoe E."/>
            <person name="Daigneault M.C."/>
            <person name="Vancuren S.J."/>
            <person name="Cochrane K."/>
            <person name="O'Neal L.L."/>
            <person name="Sankaranarayanan K."/>
            <person name="Lawson P.A."/>
        </authorList>
    </citation>
    <scope>NUCLEOTIDE SEQUENCE</scope>
    <source>
        <strain evidence="5">CC70A</strain>
    </source>
</reference>
<proteinExistence type="predicted"/>
<feature type="domain" description="HTH gntR-type" evidence="4">
    <location>
        <begin position="11"/>
        <end position="78"/>
    </location>
</feature>
<dbReference type="PROSITE" id="PS50949">
    <property type="entry name" value="HTH_GNTR"/>
    <property type="match status" value="1"/>
</dbReference>
<dbReference type="InterPro" id="IPR000524">
    <property type="entry name" value="Tscrpt_reg_HTH_GntR"/>
</dbReference>
<keyword evidence="1" id="KW-0805">Transcription regulation</keyword>
<comment type="caution">
    <text evidence="5">The sequence shown here is derived from an EMBL/GenBank/DDBJ whole genome shotgun (WGS) entry which is preliminary data.</text>
</comment>